<dbReference type="EMBL" id="ML121536">
    <property type="protein sequence ID" value="RPB25894.1"/>
    <property type="molecule type" value="Genomic_DNA"/>
</dbReference>
<keyword evidence="3" id="KW-1185">Reference proteome</keyword>
<evidence type="ECO:0000313" key="2">
    <source>
        <dbReference type="EMBL" id="RPB25894.1"/>
    </source>
</evidence>
<name>A0A3N4LSK1_9PEZI</name>
<evidence type="ECO:0000313" key="3">
    <source>
        <dbReference type="Proteomes" id="UP000267821"/>
    </source>
</evidence>
<proteinExistence type="predicted"/>
<accession>A0A3N4LSK1</accession>
<dbReference type="InParanoid" id="A0A3N4LSK1"/>
<dbReference type="OrthoDB" id="5394907at2759"/>
<dbReference type="AlphaFoldDB" id="A0A3N4LSK1"/>
<organism evidence="2 3">
    <name type="scientific">Terfezia boudieri ATCC MYA-4762</name>
    <dbReference type="NCBI Taxonomy" id="1051890"/>
    <lineage>
        <taxon>Eukaryota</taxon>
        <taxon>Fungi</taxon>
        <taxon>Dikarya</taxon>
        <taxon>Ascomycota</taxon>
        <taxon>Pezizomycotina</taxon>
        <taxon>Pezizomycetes</taxon>
        <taxon>Pezizales</taxon>
        <taxon>Pezizaceae</taxon>
        <taxon>Terfezia</taxon>
    </lineage>
</organism>
<dbReference type="Proteomes" id="UP000267821">
    <property type="component" value="Unassembled WGS sequence"/>
</dbReference>
<reference evidence="2 3" key="1">
    <citation type="journal article" date="2018" name="Nat. Ecol. Evol.">
        <title>Pezizomycetes genomes reveal the molecular basis of ectomycorrhizal truffle lifestyle.</title>
        <authorList>
            <person name="Murat C."/>
            <person name="Payen T."/>
            <person name="Noel B."/>
            <person name="Kuo A."/>
            <person name="Morin E."/>
            <person name="Chen J."/>
            <person name="Kohler A."/>
            <person name="Krizsan K."/>
            <person name="Balestrini R."/>
            <person name="Da Silva C."/>
            <person name="Montanini B."/>
            <person name="Hainaut M."/>
            <person name="Levati E."/>
            <person name="Barry K.W."/>
            <person name="Belfiori B."/>
            <person name="Cichocki N."/>
            <person name="Clum A."/>
            <person name="Dockter R.B."/>
            <person name="Fauchery L."/>
            <person name="Guy J."/>
            <person name="Iotti M."/>
            <person name="Le Tacon F."/>
            <person name="Lindquist E.A."/>
            <person name="Lipzen A."/>
            <person name="Malagnac F."/>
            <person name="Mello A."/>
            <person name="Molinier V."/>
            <person name="Miyauchi S."/>
            <person name="Poulain J."/>
            <person name="Riccioni C."/>
            <person name="Rubini A."/>
            <person name="Sitrit Y."/>
            <person name="Splivallo R."/>
            <person name="Traeger S."/>
            <person name="Wang M."/>
            <person name="Zifcakova L."/>
            <person name="Wipf D."/>
            <person name="Zambonelli A."/>
            <person name="Paolocci F."/>
            <person name="Nowrousian M."/>
            <person name="Ottonello S."/>
            <person name="Baldrian P."/>
            <person name="Spatafora J.W."/>
            <person name="Henrissat B."/>
            <person name="Nagy L.G."/>
            <person name="Aury J.M."/>
            <person name="Wincker P."/>
            <person name="Grigoriev I.V."/>
            <person name="Bonfante P."/>
            <person name="Martin F.M."/>
        </authorList>
    </citation>
    <scope>NUCLEOTIDE SEQUENCE [LARGE SCALE GENOMIC DNA]</scope>
    <source>
        <strain evidence="2 3">ATCC MYA-4762</strain>
    </source>
</reference>
<evidence type="ECO:0000256" key="1">
    <source>
        <dbReference type="SAM" id="MobiDB-lite"/>
    </source>
</evidence>
<feature type="region of interest" description="Disordered" evidence="1">
    <location>
        <begin position="365"/>
        <end position="396"/>
    </location>
</feature>
<gene>
    <name evidence="2" type="ORF">L211DRAFT_62980</name>
</gene>
<feature type="region of interest" description="Disordered" evidence="1">
    <location>
        <begin position="308"/>
        <end position="332"/>
    </location>
</feature>
<sequence>MYHLPSYSIDIHTGIISHLTSLKIFLSRFLPLPGSQVAAVTTRPPASSSIYSLSSNVQPAEVLELLTQQINTLHRLIHSSKTLLSLNSSIKTQHTQICWRLQNRALGNISKQNKPTAEMLRALAAALKVIRSVTFLPEVQGESIVAVEELRVSNDAFYRSLIPLIRQARTHMQLIDELGLHRNMDLNKDLVLPFYLEFVRYTRGTVDDSPLSKLGNEIGLGLGYELKPEAFNCGDTPRCSMSGGLAPRGAGRQLQRRLSLSVGSVLGVGMGGWGFREGVKGWIKGHEGDELKRNSSVGTKGMLARWSGGGSQLPVVPAPSPIPKISSDLARNTTADKHNTLKRKHKSRNLSDSFLALSLSSLSAQRSKQQSSTHSLGMPLPNTTAAMRSGYDGNRDGKGKYKREGVWISDDHKVAQDEWEEMAHMVNVQKCMCRTGWMVGGMQHLRGRDGMGSGAMYGR</sequence>
<protein>
    <submittedName>
        <fullName evidence="2">Uncharacterized protein</fullName>
    </submittedName>
</protein>